<dbReference type="InterPro" id="IPR033121">
    <property type="entry name" value="PEPTIDASE_A1"/>
</dbReference>
<evidence type="ECO:0000256" key="4">
    <source>
        <dbReference type="ARBA" id="ARBA00022801"/>
    </source>
</evidence>
<dbReference type="PROSITE" id="PS51767">
    <property type="entry name" value="PEPTIDASE_A1"/>
    <property type="match status" value="1"/>
</dbReference>
<dbReference type="Pfam" id="PF00026">
    <property type="entry name" value="Asp"/>
    <property type="match status" value="1"/>
</dbReference>
<dbReference type="GO" id="GO:0004190">
    <property type="term" value="F:aspartic-type endopeptidase activity"/>
    <property type="evidence" value="ECO:0007669"/>
    <property type="project" value="UniProtKB-KW"/>
</dbReference>
<evidence type="ECO:0000256" key="3">
    <source>
        <dbReference type="ARBA" id="ARBA00022750"/>
    </source>
</evidence>
<reference evidence="7" key="1">
    <citation type="submission" date="2023-10" db="EMBL/GenBank/DDBJ databases">
        <authorList>
            <person name="Hackl T."/>
        </authorList>
    </citation>
    <scope>NUCLEOTIDE SEQUENCE</scope>
</reference>
<dbReference type="SUPFAM" id="SSF50630">
    <property type="entry name" value="Acid proteases"/>
    <property type="match status" value="1"/>
</dbReference>
<dbReference type="EMBL" id="CAUWAG010000003">
    <property type="protein sequence ID" value="CAJ2500078.1"/>
    <property type="molecule type" value="Genomic_DNA"/>
</dbReference>
<evidence type="ECO:0000313" key="7">
    <source>
        <dbReference type="EMBL" id="CAJ2500078.1"/>
    </source>
</evidence>
<keyword evidence="8" id="KW-1185">Reference proteome</keyword>
<dbReference type="AlphaFoldDB" id="A0AAI8V388"/>
<evidence type="ECO:0000256" key="1">
    <source>
        <dbReference type="ARBA" id="ARBA00007447"/>
    </source>
</evidence>
<dbReference type="GO" id="GO:0006508">
    <property type="term" value="P:proteolysis"/>
    <property type="evidence" value="ECO:0007669"/>
    <property type="project" value="UniProtKB-KW"/>
</dbReference>
<evidence type="ECO:0000256" key="2">
    <source>
        <dbReference type="ARBA" id="ARBA00022670"/>
    </source>
</evidence>
<gene>
    <name evidence="7" type="ORF">KHLLAP_LOCUS546</name>
</gene>
<evidence type="ECO:0000256" key="5">
    <source>
        <dbReference type="PIRSR" id="PIRSR601461-1"/>
    </source>
</evidence>
<name>A0AAI8V388_9PEZI</name>
<organism evidence="7 8">
    <name type="scientific">Anthostomella pinea</name>
    <dbReference type="NCBI Taxonomy" id="933095"/>
    <lineage>
        <taxon>Eukaryota</taxon>
        <taxon>Fungi</taxon>
        <taxon>Dikarya</taxon>
        <taxon>Ascomycota</taxon>
        <taxon>Pezizomycotina</taxon>
        <taxon>Sordariomycetes</taxon>
        <taxon>Xylariomycetidae</taxon>
        <taxon>Xylariales</taxon>
        <taxon>Xylariaceae</taxon>
        <taxon>Anthostomella</taxon>
    </lineage>
</organism>
<comment type="similarity">
    <text evidence="1">Belongs to the peptidase A1 family.</text>
</comment>
<dbReference type="PRINTS" id="PR00792">
    <property type="entry name" value="PEPSIN"/>
</dbReference>
<dbReference type="CDD" id="cd06097">
    <property type="entry name" value="Aspergillopepsin_like"/>
    <property type="match status" value="1"/>
</dbReference>
<keyword evidence="3" id="KW-0064">Aspartyl protease</keyword>
<dbReference type="PANTHER" id="PTHR47966">
    <property type="entry name" value="BETA-SITE APP-CLEAVING ENZYME, ISOFORM A-RELATED"/>
    <property type="match status" value="1"/>
</dbReference>
<dbReference type="InterPro" id="IPR021109">
    <property type="entry name" value="Peptidase_aspartic_dom_sf"/>
</dbReference>
<dbReference type="Proteomes" id="UP001295740">
    <property type="component" value="Unassembled WGS sequence"/>
</dbReference>
<dbReference type="InterPro" id="IPR001461">
    <property type="entry name" value="Aspartic_peptidase_A1"/>
</dbReference>
<comment type="caution">
    <text evidence="7">The sequence shown here is derived from an EMBL/GenBank/DDBJ whole genome shotgun (WGS) entry which is preliminary data.</text>
</comment>
<feature type="domain" description="Peptidase A1" evidence="6">
    <location>
        <begin position="101"/>
        <end position="418"/>
    </location>
</feature>
<keyword evidence="4" id="KW-0378">Hydrolase</keyword>
<keyword evidence="2" id="KW-0645">Protease</keyword>
<proteinExistence type="inferred from homology"/>
<sequence>MASNLKNLTRQPLIRSSHIKPNGLKSYVSAMRRYNFTPTVDGPYTYVKHVESQGQQALFKKTGSRVGGKTRVTGHVLAKKDPSTGQTGTVPATDVESGSEYLCPVEIGTPAQTLKLDFDTGSADLWVFSTELPSAQQTSAHTVFDPSKSSTWNESSGSTWQISYGDGSSASGDVGTDTVNLGGISIENQSVELAKTLSSEFASGEGDGLLGLAFGSINTVQPTAAATPVENMISQKDIPASAELFTAWLGDSTETSFYTFGFIDQDSLGGATPSYVDVDSSQGFWMFDSTSASVNGKTIDRSSNTAIADTGTTLALVGDDVCEAFYGAIKGAKQDSQQQGWVYPSSVSTADLPAVEFAVGSTLFKVNPEDVAFQDLGNGFIYGGIQSRGSQDFDIFGDVFLRSVYAVFDLNDGKPRFGAVQRAPSSGSSS</sequence>
<feature type="active site" evidence="5">
    <location>
        <position position="119"/>
    </location>
</feature>
<accession>A0AAI8V388</accession>
<dbReference type="InterPro" id="IPR034163">
    <property type="entry name" value="Aspergillopepsin-like_cat_dom"/>
</dbReference>
<dbReference type="PANTHER" id="PTHR47966:SF1">
    <property type="entry name" value="ASPARTYL PROTEINASE"/>
    <property type="match status" value="1"/>
</dbReference>
<evidence type="ECO:0000259" key="6">
    <source>
        <dbReference type="PROSITE" id="PS51767"/>
    </source>
</evidence>
<feature type="active site" evidence="5">
    <location>
        <position position="309"/>
    </location>
</feature>
<evidence type="ECO:0000313" key="8">
    <source>
        <dbReference type="Proteomes" id="UP001295740"/>
    </source>
</evidence>
<protein>
    <submittedName>
        <fullName evidence="7">Uu.00g029310.m01.CDS01</fullName>
    </submittedName>
</protein>
<dbReference type="Gene3D" id="2.40.70.10">
    <property type="entry name" value="Acid Proteases"/>
    <property type="match status" value="2"/>
</dbReference>